<dbReference type="InterPro" id="IPR035983">
    <property type="entry name" value="Hect_E3_ubiquitin_ligase"/>
</dbReference>
<dbReference type="PROSITE" id="PS50237">
    <property type="entry name" value="HECT"/>
    <property type="match status" value="1"/>
</dbReference>
<feature type="compositionally biased region" description="Acidic residues" evidence="6">
    <location>
        <begin position="127"/>
        <end position="137"/>
    </location>
</feature>
<dbReference type="Gene3D" id="3.30.2410.10">
    <property type="entry name" value="Hect, E3 ligase catalytic domain"/>
    <property type="match status" value="1"/>
</dbReference>
<comment type="catalytic activity">
    <reaction evidence="1">
        <text>S-ubiquitinyl-[E2 ubiquitin-conjugating enzyme]-L-cysteine + [acceptor protein]-L-lysine = [E2 ubiquitin-conjugating enzyme]-L-cysteine + N(6)-ubiquitinyl-[acceptor protein]-L-lysine.</text>
        <dbReference type="EC" id="2.3.2.26"/>
    </reaction>
</comment>
<dbReference type="SMR" id="A0A194VUH7"/>
<dbReference type="InterPro" id="IPR044611">
    <property type="entry name" value="E3A/B/C-like"/>
</dbReference>
<feature type="active site" description="Glycyl thioester intermediate" evidence="5">
    <location>
        <position position="1179"/>
    </location>
</feature>
<dbReference type="Gene3D" id="3.30.2160.10">
    <property type="entry name" value="Hect, E3 ligase catalytic domain"/>
    <property type="match status" value="1"/>
</dbReference>
<dbReference type="GO" id="GO:0000209">
    <property type="term" value="P:protein polyubiquitination"/>
    <property type="evidence" value="ECO:0007669"/>
    <property type="project" value="InterPro"/>
</dbReference>
<feature type="compositionally biased region" description="Pro residues" evidence="6">
    <location>
        <begin position="54"/>
        <end position="63"/>
    </location>
</feature>
<keyword evidence="4 5" id="KW-0833">Ubl conjugation pathway</keyword>
<evidence type="ECO:0000256" key="2">
    <source>
        <dbReference type="ARBA" id="ARBA00012485"/>
    </source>
</evidence>
<evidence type="ECO:0000313" key="9">
    <source>
        <dbReference type="Proteomes" id="UP000078559"/>
    </source>
</evidence>
<evidence type="ECO:0000256" key="3">
    <source>
        <dbReference type="ARBA" id="ARBA00022679"/>
    </source>
</evidence>
<feature type="compositionally biased region" description="Polar residues" evidence="6">
    <location>
        <begin position="155"/>
        <end position="165"/>
    </location>
</feature>
<feature type="region of interest" description="Disordered" evidence="6">
    <location>
        <begin position="328"/>
        <end position="355"/>
    </location>
</feature>
<dbReference type="Pfam" id="PF00632">
    <property type="entry name" value="HECT"/>
    <property type="match status" value="1"/>
</dbReference>
<evidence type="ECO:0000313" key="8">
    <source>
        <dbReference type="EMBL" id="KUI67652.1"/>
    </source>
</evidence>
<accession>A0A194VUH7</accession>
<evidence type="ECO:0000256" key="5">
    <source>
        <dbReference type="PROSITE-ProRule" id="PRU00104"/>
    </source>
</evidence>
<sequence>MMPFPQSSKNSNATMPPWPAHQAADSRPRPPRRDPPLPPLPPPDIDNVRKQLARPPPRKPVPSPSQLNDSSLVDASIVPPDLIPTAPVAPRSGPPAKSSSHSRSMSHPFPALFSGKKKSSPKKPSPDDFDSDSDSDAEMLGLGPGSKSKSKAKATVQSISPTSTRPAGDKEFASGNCMTCGALSRWPKGLKVFKCTLCMTINDLVDLDTAIEANSHAPGARKTSEDGTPGHKAPISVENTKRLVKECLRKYLAASLAARRSSTDSGEDIRPIETPGPNSCVDGKYVGFSGPEWDEVTTPTIEISNAPPASGEERSAYVNFSRPGIASPQRSYSASCPETRTEIGGVGRRSTDKPNRCVDPDGKRLFRPLEDYIIGCFSPPLTCVNSSFMLRNPASVSRRAQQPSKRRPSEPPKEAAPQDHSVAELDAKLLLLGDFAENGSWWTGRKENVAPKRNPSYRSEENSMVTSRNPNIDWAEVDIWYQAVVNAGEYWTDILDELCQAQYSIAPSAIQLGQIEGQILEAQEHLRKTLLKTTENLLKRPGRPITTSEDLRFILIISANPLLHNSYQNFTGKFSHATNGRAGGPYTTGSLRGSGPVSGHHSLIIKRILGLLSNTPAECHNHLISWFSRFPDSRFIQLKDFASGFLAYRLIRQNEKKQEVKVDVTAGLIPNMSAGRSPATLHAALGQGRPSRSKKPKEQPKKIVYHDDWQTKAAARVLGLLFAANNNAHHRRHNAGAPSSQVEMLNSTNIRDQVQARGQIVPTSDFYTTLLDDSDLVADFEAWERKRSKFSFCQYPFLLSIGAKIQILEHDTKRQMHNKARDAFFDSILSHRNVEQYLTLNVRRDCLVEDSLTGVSEVIGGGGEDIKKGLRINFQGEEGVDAGGLKKEWFLLLVREVFNPDHGMFVYDEDSQYCYFNPNSFETSDQYFLVGVVFGLAIYNSTILDVALPPFAFRKLLTAAPPPAPGLLTQPRPAMTYTLDDLAEFRPRLAKGLRQLLEYNGDVESTFCLDFVVDVEKYGYKERVALCPGGENKPVTNANRREYVDLYVKYLLDTSITRQFEPFKRGFFTVCGGNALSLFRPEEIELLVRGSDEPLDIDSLRVSAEYENWGNKNGRPDRTEPTLMWFWESFERASPLDQRRLLAFITGSDRIPAMGAASLTIKLSCLGDDTGRYPTARTCFNSLQLWKYRSRERLEKLLWDAVHESEGFGLK</sequence>
<dbReference type="CDD" id="cd00078">
    <property type="entry name" value="HECTc"/>
    <property type="match status" value="1"/>
</dbReference>
<feature type="compositionally biased region" description="Polar residues" evidence="6">
    <location>
        <begin position="1"/>
        <end position="14"/>
    </location>
</feature>
<protein>
    <recommendedName>
        <fullName evidence="2">HECT-type E3 ubiquitin transferase</fullName>
        <ecNumber evidence="2">2.3.2.26</ecNumber>
    </recommendedName>
</protein>
<feature type="region of interest" description="Disordered" evidence="6">
    <location>
        <begin position="1"/>
        <end position="171"/>
    </location>
</feature>
<feature type="domain" description="HECT" evidence="7">
    <location>
        <begin position="862"/>
        <end position="1211"/>
    </location>
</feature>
<proteinExistence type="predicted"/>
<evidence type="ECO:0000259" key="7">
    <source>
        <dbReference type="PROSITE" id="PS50237"/>
    </source>
</evidence>
<dbReference type="Gene3D" id="3.90.1750.10">
    <property type="entry name" value="Hect, E3 ligase catalytic domains"/>
    <property type="match status" value="1"/>
</dbReference>
<feature type="compositionally biased region" description="Polar residues" evidence="6">
    <location>
        <begin position="394"/>
        <end position="403"/>
    </location>
</feature>
<feature type="compositionally biased region" description="Low complexity" evidence="6">
    <location>
        <begin position="94"/>
        <end position="110"/>
    </location>
</feature>
<reference evidence="8" key="1">
    <citation type="submission" date="2014-12" db="EMBL/GenBank/DDBJ databases">
        <title>Genome Sequence of Valsa Canker Pathogens Uncovers a Specific Adaption of Colonization on Woody Bark.</title>
        <authorList>
            <person name="Yin Z."/>
            <person name="Liu H."/>
            <person name="Gao X."/>
            <person name="Li Z."/>
            <person name="Song N."/>
            <person name="Ke X."/>
            <person name="Dai Q."/>
            <person name="Wu Y."/>
            <person name="Sun Y."/>
            <person name="Xu J.-R."/>
            <person name="Kang Z.K."/>
            <person name="Wang L."/>
            <person name="Huang L."/>
        </authorList>
    </citation>
    <scope>NUCLEOTIDE SEQUENCE [LARGE SCALE GENOMIC DNA]</scope>
    <source>
        <strain evidence="8">03-8</strain>
    </source>
</reference>
<dbReference type="SUPFAM" id="SSF56204">
    <property type="entry name" value="Hect, E3 ligase catalytic domain"/>
    <property type="match status" value="1"/>
</dbReference>
<dbReference type="EC" id="2.3.2.26" evidence="2"/>
<dbReference type="PANTHER" id="PTHR45700">
    <property type="entry name" value="UBIQUITIN-PROTEIN LIGASE E3C"/>
    <property type="match status" value="1"/>
</dbReference>
<dbReference type="FunFam" id="3.30.2160.10:FF:000004">
    <property type="entry name" value="probable E3 ubiquitin-protein ligase HERC4 isoform X1"/>
    <property type="match status" value="1"/>
</dbReference>
<evidence type="ECO:0000256" key="6">
    <source>
        <dbReference type="SAM" id="MobiDB-lite"/>
    </source>
</evidence>
<organism evidence="8 9">
    <name type="scientific">Cytospora mali</name>
    <name type="common">Apple Valsa canker fungus</name>
    <name type="synonym">Valsa mali</name>
    <dbReference type="NCBI Taxonomy" id="578113"/>
    <lineage>
        <taxon>Eukaryota</taxon>
        <taxon>Fungi</taxon>
        <taxon>Dikarya</taxon>
        <taxon>Ascomycota</taxon>
        <taxon>Pezizomycotina</taxon>
        <taxon>Sordariomycetes</taxon>
        <taxon>Sordariomycetidae</taxon>
        <taxon>Diaporthales</taxon>
        <taxon>Cytosporaceae</taxon>
        <taxon>Cytospora</taxon>
    </lineage>
</organism>
<keyword evidence="9" id="KW-1185">Reference proteome</keyword>
<dbReference type="SMART" id="SM00119">
    <property type="entry name" value="HECTc"/>
    <property type="match status" value="1"/>
</dbReference>
<gene>
    <name evidence="8" type="ORF">VM1G_03221</name>
</gene>
<feature type="compositionally biased region" description="Basic and acidic residues" evidence="6">
    <location>
        <begin position="24"/>
        <end position="35"/>
    </location>
</feature>
<dbReference type="OrthoDB" id="8068875at2759"/>
<feature type="compositionally biased region" description="Polar residues" evidence="6">
    <location>
        <begin position="328"/>
        <end position="338"/>
    </location>
</feature>
<evidence type="ECO:0000256" key="1">
    <source>
        <dbReference type="ARBA" id="ARBA00000885"/>
    </source>
</evidence>
<dbReference type="PANTHER" id="PTHR45700:SF8">
    <property type="entry name" value="HECT-TYPE E3 UBIQUITIN TRANSFERASE"/>
    <property type="match status" value="1"/>
</dbReference>
<name>A0A194VUH7_CYTMA</name>
<keyword evidence="3" id="KW-0808">Transferase</keyword>
<dbReference type="AlphaFoldDB" id="A0A194VUH7"/>
<feature type="region of interest" description="Disordered" evidence="6">
    <location>
        <begin position="394"/>
        <end position="420"/>
    </location>
</feature>
<feature type="compositionally biased region" description="Basic and acidic residues" evidence="6">
    <location>
        <begin position="407"/>
        <end position="420"/>
    </location>
</feature>
<dbReference type="EMBL" id="CM003100">
    <property type="protein sequence ID" value="KUI67652.1"/>
    <property type="molecule type" value="Genomic_DNA"/>
</dbReference>
<evidence type="ECO:0000256" key="4">
    <source>
        <dbReference type="ARBA" id="ARBA00022786"/>
    </source>
</evidence>
<dbReference type="GO" id="GO:0061630">
    <property type="term" value="F:ubiquitin protein ligase activity"/>
    <property type="evidence" value="ECO:0007669"/>
    <property type="project" value="UniProtKB-EC"/>
</dbReference>
<dbReference type="InterPro" id="IPR000569">
    <property type="entry name" value="HECT_dom"/>
</dbReference>
<dbReference type="Proteomes" id="UP000078559">
    <property type="component" value="Chromosome 3"/>
</dbReference>